<gene>
    <name evidence="1" type="ORF">ACFOMH_16550</name>
</gene>
<protein>
    <submittedName>
        <fullName evidence="1">Uncharacterized protein</fullName>
    </submittedName>
</protein>
<proteinExistence type="predicted"/>
<evidence type="ECO:0000313" key="1">
    <source>
        <dbReference type="EMBL" id="MFC3529787.1"/>
    </source>
</evidence>
<accession>A0ABV7R9G0</accession>
<dbReference type="RefSeq" id="WP_377745871.1">
    <property type="nucleotide sequence ID" value="NZ_JBHRXJ010000014.1"/>
</dbReference>
<evidence type="ECO:0000313" key="2">
    <source>
        <dbReference type="Proteomes" id="UP001595721"/>
    </source>
</evidence>
<comment type="caution">
    <text evidence="1">The sequence shown here is derived from an EMBL/GenBank/DDBJ whole genome shotgun (WGS) entry which is preliminary data.</text>
</comment>
<keyword evidence="2" id="KW-1185">Reference proteome</keyword>
<dbReference type="Proteomes" id="UP001595721">
    <property type="component" value="Unassembled WGS sequence"/>
</dbReference>
<reference evidence="2" key="1">
    <citation type="journal article" date="2019" name="Int. J. Syst. Evol. Microbiol.">
        <title>The Global Catalogue of Microorganisms (GCM) 10K type strain sequencing project: providing services to taxonomists for standard genome sequencing and annotation.</title>
        <authorList>
            <consortium name="The Broad Institute Genomics Platform"/>
            <consortium name="The Broad Institute Genome Sequencing Center for Infectious Disease"/>
            <person name="Wu L."/>
            <person name="Ma J."/>
        </authorList>
    </citation>
    <scope>NUCLEOTIDE SEQUENCE [LARGE SCALE GENOMIC DNA]</scope>
    <source>
        <strain evidence="2">KCTC 42899</strain>
    </source>
</reference>
<name>A0ABV7R9G0_9RHOB</name>
<sequence>MWVLEDNEIEALGAAQKRNLRETVINHAQDKLRFPPGVDPTQTRGMLTQSYDAAEIFLRRYPDATYRSYVFLTLIHIMLGPEVMSSPEPWKWLNNDRIDIDCRINLAYRIAKDAANGAT</sequence>
<organism evidence="1 2">
    <name type="scientific">Paracoccus mangrovi</name>
    <dbReference type="NCBI Taxonomy" id="1715645"/>
    <lineage>
        <taxon>Bacteria</taxon>
        <taxon>Pseudomonadati</taxon>
        <taxon>Pseudomonadota</taxon>
        <taxon>Alphaproteobacteria</taxon>
        <taxon>Rhodobacterales</taxon>
        <taxon>Paracoccaceae</taxon>
        <taxon>Paracoccus</taxon>
    </lineage>
</organism>
<dbReference type="EMBL" id="JBHRXJ010000014">
    <property type="protein sequence ID" value="MFC3529787.1"/>
    <property type="molecule type" value="Genomic_DNA"/>
</dbReference>